<evidence type="ECO:0000256" key="7">
    <source>
        <dbReference type="ARBA" id="ARBA00023277"/>
    </source>
</evidence>
<evidence type="ECO:0000256" key="5">
    <source>
        <dbReference type="ARBA" id="ARBA00022842"/>
    </source>
</evidence>
<evidence type="ECO:0000256" key="6">
    <source>
        <dbReference type="ARBA" id="ARBA00023235"/>
    </source>
</evidence>
<dbReference type="PRINTS" id="PR00413">
    <property type="entry name" value="HADHALOGNASE"/>
</dbReference>
<comment type="similarity">
    <text evidence="2">Belongs to the HAD-like hydrolase superfamily. CbbY/CbbZ/Gph/YieH family.</text>
</comment>
<evidence type="ECO:0000256" key="1">
    <source>
        <dbReference type="ARBA" id="ARBA00001946"/>
    </source>
</evidence>
<dbReference type="SFLD" id="SFLDG01135">
    <property type="entry name" value="C1.5.6:_HAD__Beta-PGM__Phospha"/>
    <property type="match status" value="1"/>
</dbReference>
<gene>
    <name evidence="11" type="ORF">F4Y60_03805</name>
</gene>
<dbReference type="NCBIfam" id="TIGR01549">
    <property type="entry name" value="HAD-SF-IA-v1"/>
    <property type="match status" value="1"/>
</dbReference>
<dbReference type="AlphaFoldDB" id="A0A6B0XZI2"/>
<dbReference type="GO" id="GO:0016787">
    <property type="term" value="F:hydrolase activity"/>
    <property type="evidence" value="ECO:0007669"/>
    <property type="project" value="UniProtKB-KW"/>
</dbReference>
<dbReference type="Pfam" id="PF00702">
    <property type="entry name" value="Hydrolase"/>
    <property type="match status" value="1"/>
</dbReference>
<evidence type="ECO:0000256" key="3">
    <source>
        <dbReference type="ARBA" id="ARBA00022553"/>
    </source>
</evidence>
<dbReference type="SFLD" id="SFLDG01129">
    <property type="entry name" value="C1.5:_HAD__Beta-PGM__Phosphata"/>
    <property type="match status" value="1"/>
</dbReference>
<evidence type="ECO:0000256" key="8">
    <source>
        <dbReference type="ARBA" id="ARBA00044926"/>
    </source>
</evidence>
<dbReference type="InterPro" id="IPR010976">
    <property type="entry name" value="B-phosphoglucomutase_hydrolase"/>
</dbReference>
<dbReference type="InterPro" id="IPR036412">
    <property type="entry name" value="HAD-like_sf"/>
</dbReference>
<comment type="cofactor">
    <cofactor evidence="1">
        <name>Mg(2+)</name>
        <dbReference type="ChEBI" id="CHEBI:18420"/>
    </cofactor>
</comment>
<keyword evidence="5" id="KW-0460">Magnesium</keyword>
<dbReference type="GO" id="GO:0008801">
    <property type="term" value="F:beta-phosphoglucomutase activity"/>
    <property type="evidence" value="ECO:0007669"/>
    <property type="project" value="UniProtKB-EC"/>
</dbReference>
<keyword evidence="6" id="KW-0413">Isomerase</keyword>
<dbReference type="EMBL" id="VXRY01000148">
    <property type="protein sequence ID" value="MXY33213.1"/>
    <property type="molecule type" value="Genomic_DNA"/>
</dbReference>
<keyword evidence="11" id="KW-0378">Hydrolase</keyword>
<organism evidence="11">
    <name type="scientific">Boseongicola sp. SB0664_bin_43</name>
    <dbReference type="NCBI Taxonomy" id="2604844"/>
    <lineage>
        <taxon>Bacteria</taxon>
        <taxon>Pseudomonadati</taxon>
        <taxon>Pseudomonadota</taxon>
        <taxon>Alphaproteobacteria</taxon>
        <taxon>Rhodobacterales</taxon>
        <taxon>Paracoccaceae</taxon>
        <taxon>Boseongicola</taxon>
    </lineage>
</organism>
<evidence type="ECO:0000313" key="11">
    <source>
        <dbReference type="EMBL" id="MXY33213.1"/>
    </source>
</evidence>
<dbReference type="EC" id="5.4.2.6" evidence="9"/>
<evidence type="ECO:0000256" key="9">
    <source>
        <dbReference type="ARBA" id="ARBA00044968"/>
    </source>
</evidence>
<dbReference type="NCBIfam" id="TIGR02009">
    <property type="entry name" value="PGMB-YQAB-SF"/>
    <property type="match status" value="1"/>
</dbReference>
<dbReference type="PANTHER" id="PTHR46193">
    <property type="entry name" value="6-PHOSPHOGLUCONATE PHOSPHATASE"/>
    <property type="match status" value="1"/>
</dbReference>
<evidence type="ECO:0000256" key="4">
    <source>
        <dbReference type="ARBA" id="ARBA00022723"/>
    </source>
</evidence>
<evidence type="ECO:0000256" key="10">
    <source>
        <dbReference type="ARBA" id="ARBA00044991"/>
    </source>
</evidence>
<protein>
    <recommendedName>
        <fullName evidence="10">Beta-phosphoglucomutase</fullName>
        <ecNumber evidence="9">5.4.2.6</ecNumber>
    </recommendedName>
</protein>
<comment type="caution">
    <text evidence="11">The sequence shown here is derived from an EMBL/GenBank/DDBJ whole genome shotgun (WGS) entry which is preliminary data.</text>
</comment>
<proteinExistence type="inferred from homology"/>
<evidence type="ECO:0000256" key="2">
    <source>
        <dbReference type="ARBA" id="ARBA00006171"/>
    </source>
</evidence>
<comment type="catalytic activity">
    <reaction evidence="8">
        <text>beta-D-glucose 1-phosphate = beta-D-glucose 6-phosphate</text>
        <dbReference type="Rhea" id="RHEA:20113"/>
        <dbReference type="ChEBI" id="CHEBI:57684"/>
        <dbReference type="ChEBI" id="CHEBI:58247"/>
        <dbReference type="EC" id="5.4.2.6"/>
    </reaction>
</comment>
<dbReference type="InterPro" id="IPR051600">
    <property type="entry name" value="Beta-PGM-like"/>
</dbReference>
<dbReference type="SFLD" id="SFLDS00003">
    <property type="entry name" value="Haloacid_Dehalogenase"/>
    <property type="match status" value="1"/>
</dbReference>
<dbReference type="GO" id="GO:0046872">
    <property type="term" value="F:metal ion binding"/>
    <property type="evidence" value="ECO:0007669"/>
    <property type="project" value="UniProtKB-KW"/>
</dbReference>
<keyword evidence="4" id="KW-0479">Metal-binding</keyword>
<keyword evidence="7" id="KW-0119">Carbohydrate metabolism</keyword>
<dbReference type="InterPro" id="IPR006439">
    <property type="entry name" value="HAD-SF_hydro_IA"/>
</dbReference>
<sequence>MMSMRIKGLIFDLDGVLVDTVPAHFAAWKRMFEGHGYKFGNAEYRDLVDGRLRYDGARAVMLRHSDSDVRRAADMKNDYYVDMIDRGQFQVFGEAVDFVRQCQAQGLGLAVASSSTNVRAVLEKAGLLDAFQVVIGGDEIAKGKPSPEIFLLAAEGLGLAVQECIIIEDSASGVQAAKAGGFYCVGLVHDDRSGELPGADRTVSSLSELDLCLL</sequence>
<name>A0A6B0XZI2_9RHOB</name>
<dbReference type="PANTHER" id="PTHR46193:SF18">
    <property type="entry name" value="HEXITOL PHOSPHATASE B"/>
    <property type="match status" value="1"/>
</dbReference>
<dbReference type="NCBIfam" id="TIGR01509">
    <property type="entry name" value="HAD-SF-IA-v3"/>
    <property type="match status" value="1"/>
</dbReference>
<accession>A0A6B0XZI2</accession>
<dbReference type="Gene3D" id="3.40.50.1000">
    <property type="entry name" value="HAD superfamily/HAD-like"/>
    <property type="match status" value="1"/>
</dbReference>
<dbReference type="InterPro" id="IPR023214">
    <property type="entry name" value="HAD_sf"/>
</dbReference>
<keyword evidence="3" id="KW-0597">Phosphoprotein</keyword>
<dbReference type="SUPFAM" id="SSF56784">
    <property type="entry name" value="HAD-like"/>
    <property type="match status" value="1"/>
</dbReference>
<dbReference type="InterPro" id="IPR023198">
    <property type="entry name" value="PGP-like_dom2"/>
</dbReference>
<reference evidence="11" key="1">
    <citation type="submission" date="2019-09" db="EMBL/GenBank/DDBJ databases">
        <title>Characterisation of the sponge microbiome using genome-centric metagenomics.</title>
        <authorList>
            <person name="Engelberts J.P."/>
            <person name="Robbins S.J."/>
            <person name="De Goeij J.M."/>
            <person name="Aranda M."/>
            <person name="Bell S.C."/>
            <person name="Webster N.S."/>
        </authorList>
    </citation>
    <scope>NUCLEOTIDE SEQUENCE</scope>
    <source>
        <strain evidence="11">SB0664_bin_43</strain>
    </source>
</reference>
<dbReference type="Gene3D" id="1.10.150.240">
    <property type="entry name" value="Putative phosphatase, domain 2"/>
    <property type="match status" value="1"/>
</dbReference>